<dbReference type="InterPro" id="IPR018076">
    <property type="entry name" value="T2SS_GspF_dom"/>
</dbReference>
<protein>
    <submittedName>
        <fullName evidence="9">Type II secretion system (T2SS) protein F</fullName>
    </submittedName>
</protein>
<evidence type="ECO:0000256" key="2">
    <source>
        <dbReference type="ARBA" id="ARBA00022475"/>
    </source>
</evidence>
<reference evidence="9 10" key="1">
    <citation type="submission" date="2018-02" db="EMBL/GenBank/DDBJ databases">
        <title>Genomic Encyclopedia of Archaeal and Bacterial Type Strains, Phase II (KMG-II): from individual species to whole genera.</title>
        <authorList>
            <person name="Goeker M."/>
        </authorList>
    </citation>
    <scope>NUCLEOTIDE SEQUENCE [LARGE SCALE GENOMIC DNA]</scope>
    <source>
        <strain evidence="9 10">DSM 22857</strain>
    </source>
</reference>
<keyword evidence="4 7" id="KW-1133">Transmembrane helix</keyword>
<dbReference type="EMBL" id="PTJD01000012">
    <property type="protein sequence ID" value="PPK92930.1"/>
    <property type="molecule type" value="Genomic_DNA"/>
</dbReference>
<gene>
    <name evidence="9" type="ORF">CLV92_112109</name>
</gene>
<dbReference type="Proteomes" id="UP000239485">
    <property type="component" value="Unassembled WGS sequence"/>
</dbReference>
<dbReference type="RefSeq" id="WP_158257286.1">
    <property type="nucleotide sequence ID" value="NZ_PTJD01000012.1"/>
</dbReference>
<feature type="transmembrane region" description="Helical" evidence="7">
    <location>
        <begin position="178"/>
        <end position="201"/>
    </location>
</feature>
<accession>A0A2S6IFK5</accession>
<dbReference type="PANTHER" id="PTHR35007">
    <property type="entry name" value="INTEGRAL MEMBRANE PROTEIN-RELATED"/>
    <property type="match status" value="1"/>
</dbReference>
<keyword evidence="5 7" id="KW-0472">Membrane</keyword>
<name>A0A2S6IFK5_9ACTN</name>
<evidence type="ECO:0000259" key="8">
    <source>
        <dbReference type="Pfam" id="PF00482"/>
    </source>
</evidence>
<dbReference type="Pfam" id="PF00482">
    <property type="entry name" value="T2SSF"/>
    <property type="match status" value="1"/>
</dbReference>
<evidence type="ECO:0000313" key="9">
    <source>
        <dbReference type="EMBL" id="PPK92930.1"/>
    </source>
</evidence>
<evidence type="ECO:0000256" key="4">
    <source>
        <dbReference type="ARBA" id="ARBA00022989"/>
    </source>
</evidence>
<evidence type="ECO:0000313" key="10">
    <source>
        <dbReference type="Proteomes" id="UP000239485"/>
    </source>
</evidence>
<evidence type="ECO:0000256" key="3">
    <source>
        <dbReference type="ARBA" id="ARBA00022692"/>
    </source>
</evidence>
<keyword evidence="2" id="KW-1003">Cell membrane</keyword>
<feature type="domain" description="Type II secretion system protein GspF" evidence="8">
    <location>
        <begin position="76"/>
        <end position="195"/>
    </location>
</feature>
<proteinExistence type="predicted"/>
<evidence type="ECO:0000256" key="7">
    <source>
        <dbReference type="SAM" id="Phobius"/>
    </source>
</evidence>
<evidence type="ECO:0000256" key="1">
    <source>
        <dbReference type="ARBA" id="ARBA00004651"/>
    </source>
</evidence>
<comment type="subcellular location">
    <subcellularLocation>
        <location evidence="1">Cell membrane</location>
        <topology evidence="1">Multi-pass membrane protein</topology>
    </subcellularLocation>
</comment>
<sequence length="211" mass="21053">MSGTGLLVGLLAAAVVLLLPARAGEQRLGPPPRPPGQGAAGPGRRVGRSLLTRGARTARRGAGGDPDPEPDLPLLLDLVAAATRSGCPPGAALDAVLDVLPAACTADLRRVRAQLSLGAPPESAWADVPAPLHRLRDPLLLSAATGAPAAALLEAAATEARRDGRRAAEVAAARLGALLVLPLGACTLPAFVLLGVVPVLLSLSADVLTGP</sequence>
<keyword evidence="10" id="KW-1185">Reference proteome</keyword>
<dbReference type="GO" id="GO:0005886">
    <property type="term" value="C:plasma membrane"/>
    <property type="evidence" value="ECO:0007669"/>
    <property type="project" value="UniProtKB-SubCell"/>
</dbReference>
<evidence type="ECO:0000256" key="6">
    <source>
        <dbReference type="SAM" id="MobiDB-lite"/>
    </source>
</evidence>
<evidence type="ECO:0000256" key="5">
    <source>
        <dbReference type="ARBA" id="ARBA00023136"/>
    </source>
</evidence>
<feature type="region of interest" description="Disordered" evidence="6">
    <location>
        <begin position="25"/>
        <end position="47"/>
    </location>
</feature>
<keyword evidence="3 7" id="KW-0812">Transmembrane</keyword>
<dbReference type="PANTHER" id="PTHR35007:SF3">
    <property type="entry name" value="POSSIBLE CONSERVED ALANINE RICH MEMBRANE PROTEIN"/>
    <property type="match status" value="1"/>
</dbReference>
<comment type="caution">
    <text evidence="9">The sequence shown here is derived from an EMBL/GenBank/DDBJ whole genome shotgun (WGS) entry which is preliminary data.</text>
</comment>
<dbReference type="AlphaFoldDB" id="A0A2S6IFK5"/>
<organism evidence="9 10">
    <name type="scientific">Kineococcus xinjiangensis</name>
    <dbReference type="NCBI Taxonomy" id="512762"/>
    <lineage>
        <taxon>Bacteria</taxon>
        <taxon>Bacillati</taxon>
        <taxon>Actinomycetota</taxon>
        <taxon>Actinomycetes</taxon>
        <taxon>Kineosporiales</taxon>
        <taxon>Kineosporiaceae</taxon>
        <taxon>Kineococcus</taxon>
    </lineage>
</organism>